<protein>
    <submittedName>
        <fullName evidence="3">Niemann-Pick C1 protein</fullName>
    </submittedName>
</protein>
<dbReference type="GO" id="GO:0015918">
    <property type="term" value="P:sterol transport"/>
    <property type="evidence" value="ECO:0007669"/>
    <property type="project" value="TreeGrafter"/>
</dbReference>
<keyword evidence="4" id="KW-1185">Reference proteome</keyword>
<feature type="domain" description="Niemann-Pick C1 N-terminal" evidence="2">
    <location>
        <begin position="26"/>
        <end position="183"/>
    </location>
</feature>
<keyword evidence="1" id="KW-0732">Signal</keyword>
<dbReference type="PANTHER" id="PTHR45727">
    <property type="entry name" value="NPC INTRACELLULAR CHOLESTEROL TRANSPORTER 1"/>
    <property type="match status" value="1"/>
</dbReference>
<dbReference type="GO" id="GO:0030299">
    <property type="term" value="P:intestinal cholesterol absorption"/>
    <property type="evidence" value="ECO:0007669"/>
    <property type="project" value="TreeGrafter"/>
</dbReference>
<reference evidence="3" key="2">
    <citation type="submission" date="2014-03" db="EMBL/GenBank/DDBJ databases">
        <title>The whipworm genome and dual-species transcriptomics of an intimate host-pathogen interaction.</title>
        <authorList>
            <person name="Foth B.J."/>
            <person name="Tsai I.J."/>
            <person name="Reid A.J."/>
            <person name="Bancroft A.J."/>
            <person name="Nichol S."/>
            <person name="Tracey A."/>
            <person name="Holroyd N."/>
            <person name="Cotton J.A."/>
            <person name="Stanley E.J."/>
            <person name="Zarowiecki M."/>
            <person name="Liu J.Z."/>
            <person name="Huckvale T."/>
            <person name="Cooper P.J."/>
            <person name="Grencis R.K."/>
            <person name="Berriman M."/>
        </authorList>
    </citation>
    <scope>NUCLEOTIDE SEQUENCE [LARGE SCALE GENOMIC DNA]</scope>
</reference>
<feature type="signal peptide" evidence="1">
    <location>
        <begin position="1"/>
        <end position="22"/>
    </location>
</feature>
<dbReference type="GO" id="GO:0042632">
    <property type="term" value="P:cholesterol homeostasis"/>
    <property type="evidence" value="ECO:0007669"/>
    <property type="project" value="TreeGrafter"/>
</dbReference>
<sequence length="189" mass="21327">MTGSMCNRFVPLLVYLATIATAIDQDHCVWYKECIVDNIRKNCVYNGPPLPLKDLEALNTIIKMCPSLIEDHFKGSSKELSLCCDADQVRTLAMNMNIPQQYFSRCPSCLQNFVQLWCQLTCSPKQSSFLNVTGTVDAEGKAAVQEIQYHVTNTFVSGVFNSCRYVQDPSTNQRVMNIMCRGKCLTFHC</sequence>
<reference evidence="3" key="1">
    <citation type="submission" date="2014-01" db="EMBL/GenBank/DDBJ databases">
        <authorList>
            <person name="Aslett M."/>
        </authorList>
    </citation>
    <scope>NUCLEOTIDE SEQUENCE</scope>
</reference>
<dbReference type="AlphaFoldDB" id="A0A077ZD92"/>
<dbReference type="GO" id="GO:0015485">
    <property type="term" value="F:cholesterol binding"/>
    <property type="evidence" value="ECO:0007669"/>
    <property type="project" value="TreeGrafter"/>
</dbReference>
<dbReference type="Proteomes" id="UP000030665">
    <property type="component" value="Unassembled WGS sequence"/>
</dbReference>
<dbReference type="OrthoDB" id="6510177at2759"/>
<name>A0A077ZD92_TRITR</name>
<dbReference type="Pfam" id="PF16414">
    <property type="entry name" value="NPC1_N"/>
    <property type="match status" value="1"/>
</dbReference>
<dbReference type="GO" id="GO:0005886">
    <property type="term" value="C:plasma membrane"/>
    <property type="evidence" value="ECO:0007669"/>
    <property type="project" value="TreeGrafter"/>
</dbReference>
<organism evidence="3 4">
    <name type="scientific">Trichuris trichiura</name>
    <name type="common">Whipworm</name>
    <name type="synonym">Trichocephalus trichiurus</name>
    <dbReference type="NCBI Taxonomy" id="36087"/>
    <lineage>
        <taxon>Eukaryota</taxon>
        <taxon>Metazoa</taxon>
        <taxon>Ecdysozoa</taxon>
        <taxon>Nematoda</taxon>
        <taxon>Enoplea</taxon>
        <taxon>Dorylaimia</taxon>
        <taxon>Trichinellida</taxon>
        <taxon>Trichuridae</taxon>
        <taxon>Trichuris</taxon>
    </lineage>
</organism>
<dbReference type="EMBL" id="HG806313">
    <property type="protein sequence ID" value="CDW58332.1"/>
    <property type="molecule type" value="Genomic_DNA"/>
</dbReference>
<evidence type="ECO:0000259" key="2">
    <source>
        <dbReference type="Pfam" id="PF16414"/>
    </source>
</evidence>
<evidence type="ECO:0000313" key="3">
    <source>
        <dbReference type="EMBL" id="CDW58332.1"/>
    </source>
</evidence>
<dbReference type="PANTHER" id="PTHR45727:SF2">
    <property type="entry name" value="NPC INTRACELLULAR CHOLESTEROL TRANSPORTER 1"/>
    <property type="match status" value="1"/>
</dbReference>
<evidence type="ECO:0000313" key="4">
    <source>
        <dbReference type="Proteomes" id="UP000030665"/>
    </source>
</evidence>
<proteinExistence type="predicted"/>
<evidence type="ECO:0000256" key="1">
    <source>
        <dbReference type="SAM" id="SignalP"/>
    </source>
</evidence>
<feature type="chain" id="PRO_5001728610" evidence="1">
    <location>
        <begin position="23"/>
        <end position="189"/>
    </location>
</feature>
<gene>
    <name evidence="3" type="ORF">TTRE_0000663901</name>
</gene>
<dbReference type="InterPro" id="IPR032190">
    <property type="entry name" value="NPC1_N"/>
</dbReference>
<dbReference type="STRING" id="36087.A0A077ZD92"/>
<accession>A0A077ZD92</accession>